<keyword evidence="3" id="KW-0804">Transcription</keyword>
<keyword evidence="2" id="KW-0238">DNA-binding</keyword>
<evidence type="ECO:0000256" key="5">
    <source>
        <dbReference type="SAM" id="MobiDB-lite"/>
    </source>
</evidence>
<feature type="domain" description="Zn(2)-C6 fungal-type" evidence="6">
    <location>
        <begin position="14"/>
        <end position="46"/>
    </location>
</feature>
<feature type="region of interest" description="Disordered" evidence="5">
    <location>
        <begin position="180"/>
        <end position="202"/>
    </location>
</feature>
<evidence type="ECO:0000256" key="4">
    <source>
        <dbReference type="ARBA" id="ARBA00023242"/>
    </source>
</evidence>
<sequence>MNVSTHPSQKTRSACNRCHAQKLRCVRPSGQLHCERCRKLKTRCQFAPRAPRGSIKAQRQLSLPVPDLQPNVCANAPLLLPTGVGVDPAMGLDWPVPDGCCDPLASSNDLDLFSQDIQHIDTSIEGSLLWPPDTLPLPDMTGELNLAAVRNPQPSPLGTGVHELANLSIALSELAATLPPASDSRNKSNNAGGEDGLSRTTCNRPDRALVIDELFRLTTGFIDVTTRLFLRQELKDEATSLMVGSCYSRLVETYNIIFSLMQNCIRHSVAPTRTRPGWVIVLPTVQMGSSMVSPAMRVDAESSISSSQSSMYMWMIAVLSSQLWSQLADTMQGQHLGVSSGSTLGGTVWLEMKRRMESLVQKIQNTKKLLRPVRMRMHSV</sequence>
<dbReference type="PROSITE" id="PS50048">
    <property type="entry name" value="ZN2_CY6_FUNGAL_2"/>
    <property type="match status" value="1"/>
</dbReference>
<evidence type="ECO:0000313" key="8">
    <source>
        <dbReference type="Proteomes" id="UP000326198"/>
    </source>
</evidence>
<dbReference type="GO" id="GO:0000981">
    <property type="term" value="F:DNA-binding transcription factor activity, RNA polymerase II-specific"/>
    <property type="evidence" value="ECO:0007669"/>
    <property type="project" value="InterPro"/>
</dbReference>
<dbReference type="GO" id="GO:0008270">
    <property type="term" value="F:zinc ion binding"/>
    <property type="evidence" value="ECO:0007669"/>
    <property type="project" value="InterPro"/>
</dbReference>
<evidence type="ECO:0000256" key="2">
    <source>
        <dbReference type="ARBA" id="ARBA00023125"/>
    </source>
</evidence>
<keyword evidence="4" id="KW-0539">Nucleus</keyword>
<dbReference type="OrthoDB" id="4330117at2759"/>
<dbReference type="InterPro" id="IPR036864">
    <property type="entry name" value="Zn2-C6_fun-type_DNA-bd_sf"/>
</dbReference>
<keyword evidence="1" id="KW-0805">Transcription regulation</keyword>
<keyword evidence="8" id="KW-1185">Reference proteome</keyword>
<evidence type="ECO:0000259" key="6">
    <source>
        <dbReference type="PROSITE" id="PS50048"/>
    </source>
</evidence>
<dbReference type="SMART" id="SM00066">
    <property type="entry name" value="GAL4"/>
    <property type="match status" value="1"/>
</dbReference>
<evidence type="ECO:0000256" key="1">
    <source>
        <dbReference type="ARBA" id="ARBA00023015"/>
    </source>
</evidence>
<evidence type="ECO:0000256" key="3">
    <source>
        <dbReference type="ARBA" id="ARBA00023163"/>
    </source>
</evidence>
<dbReference type="EMBL" id="ML736246">
    <property type="protein sequence ID" value="KAE8376144.1"/>
    <property type="molecule type" value="Genomic_DNA"/>
</dbReference>
<dbReference type="Proteomes" id="UP000326198">
    <property type="component" value="Unassembled WGS sequence"/>
</dbReference>
<dbReference type="Gene3D" id="4.10.240.10">
    <property type="entry name" value="Zn(2)-C6 fungal-type DNA-binding domain"/>
    <property type="match status" value="1"/>
</dbReference>
<dbReference type="SUPFAM" id="SSF57701">
    <property type="entry name" value="Zn2/Cys6 DNA-binding domain"/>
    <property type="match status" value="1"/>
</dbReference>
<organism evidence="7 8">
    <name type="scientific">Aspergillus bertholletiae</name>
    <dbReference type="NCBI Taxonomy" id="1226010"/>
    <lineage>
        <taxon>Eukaryota</taxon>
        <taxon>Fungi</taxon>
        <taxon>Dikarya</taxon>
        <taxon>Ascomycota</taxon>
        <taxon>Pezizomycotina</taxon>
        <taxon>Eurotiomycetes</taxon>
        <taxon>Eurotiomycetidae</taxon>
        <taxon>Eurotiales</taxon>
        <taxon>Aspergillaceae</taxon>
        <taxon>Aspergillus</taxon>
        <taxon>Aspergillus subgen. Circumdati</taxon>
    </lineage>
</organism>
<proteinExistence type="predicted"/>
<dbReference type="GO" id="GO:0003677">
    <property type="term" value="F:DNA binding"/>
    <property type="evidence" value="ECO:0007669"/>
    <property type="project" value="UniProtKB-KW"/>
</dbReference>
<dbReference type="PROSITE" id="PS00463">
    <property type="entry name" value="ZN2_CY6_FUNGAL_1"/>
    <property type="match status" value="1"/>
</dbReference>
<dbReference type="CDD" id="cd00067">
    <property type="entry name" value="GAL4"/>
    <property type="match status" value="1"/>
</dbReference>
<dbReference type="InterPro" id="IPR001138">
    <property type="entry name" value="Zn2Cys6_DnaBD"/>
</dbReference>
<dbReference type="AlphaFoldDB" id="A0A5N7B250"/>
<reference evidence="7 8" key="1">
    <citation type="submission" date="2019-04" db="EMBL/GenBank/DDBJ databases">
        <title>Friends and foes A comparative genomics studyof 23 Aspergillus species from section Flavi.</title>
        <authorList>
            <consortium name="DOE Joint Genome Institute"/>
            <person name="Kjaerbolling I."/>
            <person name="Vesth T."/>
            <person name="Frisvad J.C."/>
            <person name="Nybo J.L."/>
            <person name="Theobald S."/>
            <person name="Kildgaard S."/>
            <person name="Isbrandt T."/>
            <person name="Kuo A."/>
            <person name="Sato A."/>
            <person name="Lyhne E.K."/>
            <person name="Kogle M.E."/>
            <person name="Wiebenga A."/>
            <person name="Kun R.S."/>
            <person name="Lubbers R.J."/>
            <person name="Makela M.R."/>
            <person name="Barry K."/>
            <person name="Chovatia M."/>
            <person name="Clum A."/>
            <person name="Daum C."/>
            <person name="Haridas S."/>
            <person name="He G."/>
            <person name="LaButti K."/>
            <person name="Lipzen A."/>
            <person name="Mondo S."/>
            <person name="Riley R."/>
            <person name="Salamov A."/>
            <person name="Simmons B.A."/>
            <person name="Magnuson J.K."/>
            <person name="Henrissat B."/>
            <person name="Mortensen U.H."/>
            <person name="Larsen T.O."/>
            <person name="Devries R.P."/>
            <person name="Grigoriev I.V."/>
            <person name="Machida M."/>
            <person name="Baker S.E."/>
            <person name="Andersen M.R."/>
        </authorList>
    </citation>
    <scope>NUCLEOTIDE SEQUENCE [LARGE SCALE GENOMIC DNA]</scope>
    <source>
        <strain evidence="7 8">IBT 29228</strain>
    </source>
</reference>
<gene>
    <name evidence="7" type="ORF">BDV26DRAFT_266288</name>
</gene>
<protein>
    <recommendedName>
        <fullName evidence="6">Zn(2)-C6 fungal-type domain-containing protein</fullName>
    </recommendedName>
</protein>
<accession>A0A5N7B250</accession>
<name>A0A5N7B250_9EURO</name>
<dbReference type="GO" id="GO:0009893">
    <property type="term" value="P:positive regulation of metabolic process"/>
    <property type="evidence" value="ECO:0007669"/>
    <property type="project" value="UniProtKB-ARBA"/>
</dbReference>
<evidence type="ECO:0000313" key="7">
    <source>
        <dbReference type="EMBL" id="KAE8376144.1"/>
    </source>
</evidence>